<reference evidence="1" key="1">
    <citation type="submission" date="2014-09" db="EMBL/GenBank/DDBJ databases">
        <authorList>
            <person name="Magalhaes I.L.F."/>
            <person name="Oliveira U."/>
            <person name="Santos F.R."/>
            <person name="Vidigal T.H.D.A."/>
            <person name="Brescovit A.D."/>
            <person name="Santos A.J."/>
        </authorList>
    </citation>
    <scope>NUCLEOTIDE SEQUENCE</scope>
    <source>
        <tissue evidence="1">Shoot tissue taken approximately 20 cm above the soil surface</tissue>
    </source>
</reference>
<accession>A0A0A9FLY7</accession>
<organism evidence="1">
    <name type="scientific">Arundo donax</name>
    <name type="common">Giant reed</name>
    <name type="synonym">Donax arundinaceus</name>
    <dbReference type="NCBI Taxonomy" id="35708"/>
    <lineage>
        <taxon>Eukaryota</taxon>
        <taxon>Viridiplantae</taxon>
        <taxon>Streptophyta</taxon>
        <taxon>Embryophyta</taxon>
        <taxon>Tracheophyta</taxon>
        <taxon>Spermatophyta</taxon>
        <taxon>Magnoliopsida</taxon>
        <taxon>Liliopsida</taxon>
        <taxon>Poales</taxon>
        <taxon>Poaceae</taxon>
        <taxon>PACMAD clade</taxon>
        <taxon>Arundinoideae</taxon>
        <taxon>Arundineae</taxon>
        <taxon>Arundo</taxon>
    </lineage>
</organism>
<sequence>MAGTMSTTDHARLAYWTNLMPVSTSYAF</sequence>
<dbReference type="AlphaFoldDB" id="A0A0A9FLY7"/>
<dbReference type="EMBL" id="GBRH01185647">
    <property type="protein sequence ID" value="JAE12249.1"/>
    <property type="molecule type" value="Transcribed_RNA"/>
</dbReference>
<name>A0A0A9FLY7_ARUDO</name>
<evidence type="ECO:0000313" key="1">
    <source>
        <dbReference type="EMBL" id="JAE12249.1"/>
    </source>
</evidence>
<reference evidence="1" key="2">
    <citation type="journal article" date="2015" name="Data Brief">
        <title>Shoot transcriptome of the giant reed, Arundo donax.</title>
        <authorList>
            <person name="Barrero R.A."/>
            <person name="Guerrero F.D."/>
            <person name="Moolhuijzen P."/>
            <person name="Goolsby J.A."/>
            <person name="Tidwell J."/>
            <person name="Bellgard S.E."/>
            <person name="Bellgard M.I."/>
        </authorList>
    </citation>
    <scope>NUCLEOTIDE SEQUENCE</scope>
    <source>
        <tissue evidence="1">Shoot tissue taken approximately 20 cm above the soil surface</tissue>
    </source>
</reference>
<proteinExistence type="predicted"/>
<protein>
    <submittedName>
        <fullName evidence="1">Uncharacterized protein</fullName>
    </submittedName>
</protein>